<reference evidence="3" key="1">
    <citation type="submission" date="2024-07" db="EMBL/GenBank/DDBJ databases">
        <title>Two chromosome-level genome assemblies of Korean endemic species Abeliophyllum distichum and Forsythia ovata (Oleaceae).</title>
        <authorList>
            <person name="Jang H."/>
        </authorList>
    </citation>
    <scope>NUCLEOTIDE SEQUENCE [LARGE SCALE GENOMIC DNA]</scope>
</reference>
<feature type="region of interest" description="Disordered" evidence="1">
    <location>
        <begin position="24"/>
        <end position="91"/>
    </location>
</feature>
<dbReference type="Proteomes" id="UP001604277">
    <property type="component" value="Unassembled WGS sequence"/>
</dbReference>
<accession>A0ABD1TNL0</accession>
<keyword evidence="3" id="KW-1185">Reference proteome</keyword>
<name>A0ABD1TNL0_9LAMI</name>
<evidence type="ECO:0000313" key="3">
    <source>
        <dbReference type="Proteomes" id="UP001604277"/>
    </source>
</evidence>
<evidence type="ECO:0000256" key="1">
    <source>
        <dbReference type="SAM" id="MobiDB-lite"/>
    </source>
</evidence>
<evidence type="ECO:0000313" key="2">
    <source>
        <dbReference type="EMBL" id="KAL2514178.1"/>
    </source>
</evidence>
<proteinExistence type="predicted"/>
<comment type="caution">
    <text evidence="2">The sequence shown here is derived from an EMBL/GenBank/DDBJ whole genome shotgun (WGS) entry which is preliminary data.</text>
</comment>
<dbReference type="EMBL" id="JBFOLJ010000008">
    <property type="protein sequence ID" value="KAL2514178.1"/>
    <property type="molecule type" value="Genomic_DNA"/>
</dbReference>
<feature type="compositionally biased region" description="Basic and acidic residues" evidence="1">
    <location>
        <begin position="51"/>
        <end position="67"/>
    </location>
</feature>
<dbReference type="AlphaFoldDB" id="A0ABD1TNL0"/>
<protein>
    <submittedName>
        <fullName evidence="2">Uncharacterized protein</fullName>
    </submittedName>
</protein>
<sequence length="115" mass="12323">MEVKNFSCQSNSIGSATNANNKIESTAQVNNNSQPKAIKSDQGSSPFIFTRSERGSSRVQRSDDLPVMHEQTPIESVATPGTKPHPPSNQVILPSISAPECNILNLLEECNASGI</sequence>
<feature type="compositionally biased region" description="Polar residues" evidence="1">
    <location>
        <begin position="24"/>
        <end position="47"/>
    </location>
</feature>
<gene>
    <name evidence="2" type="ORF">Fot_28149</name>
</gene>
<organism evidence="2 3">
    <name type="scientific">Forsythia ovata</name>
    <dbReference type="NCBI Taxonomy" id="205694"/>
    <lineage>
        <taxon>Eukaryota</taxon>
        <taxon>Viridiplantae</taxon>
        <taxon>Streptophyta</taxon>
        <taxon>Embryophyta</taxon>
        <taxon>Tracheophyta</taxon>
        <taxon>Spermatophyta</taxon>
        <taxon>Magnoliopsida</taxon>
        <taxon>eudicotyledons</taxon>
        <taxon>Gunneridae</taxon>
        <taxon>Pentapetalae</taxon>
        <taxon>asterids</taxon>
        <taxon>lamiids</taxon>
        <taxon>Lamiales</taxon>
        <taxon>Oleaceae</taxon>
        <taxon>Forsythieae</taxon>
        <taxon>Forsythia</taxon>
    </lineage>
</organism>